<reference evidence="2 3" key="1">
    <citation type="submission" date="2019-01" db="EMBL/GenBank/DDBJ databases">
        <authorList>
            <person name="Brito A."/>
        </authorList>
    </citation>
    <scope>NUCLEOTIDE SEQUENCE [LARGE SCALE GENOMIC DNA]</scope>
    <source>
        <strain evidence="2">1</strain>
    </source>
</reference>
<keyword evidence="3" id="KW-1185">Reference proteome</keyword>
<gene>
    <name evidence="2" type="ORF">H1P_510028</name>
</gene>
<organism evidence="2 3">
    <name type="scientific">Hyella patelloides LEGE 07179</name>
    <dbReference type="NCBI Taxonomy" id="945734"/>
    <lineage>
        <taxon>Bacteria</taxon>
        <taxon>Bacillati</taxon>
        <taxon>Cyanobacteriota</taxon>
        <taxon>Cyanophyceae</taxon>
        <taxon>Pleurocapsales</taxon>
        <taxon>Hyellaceae</taxon>
        <taxon>Hyella</taxon>
    </lineage>
</organism>
<dbReference type="Proteomes" id="UP000320055">
    <property type="component" value="Unassembled WGS sequence"/>
</dbReference>
<dbReference type="OrthoDB" id="424368at2"/>
<dbReference type="Pfam" id="PF13673">
    <property type="entry name" value="Acetyltransf_10"/>
    <property type="match status" value="1"/>
</dbReference>
<evidence type="ECO:0000313" key="3">
    <source>
        <dbReference type="Proteomes" id="UP000320055"/>
    </source>
</evidence>
<dbReference type="GO" id="GO:0016747">
    <property type="term" value="F:acyltransferase activity, transferring groups other than amino-acyl groups"/>
    <property type="evidence" value="ECO:0007669"/>
    <property type="project" value="InterPro"/>
</dbReference>
<dbReference type="PANTHER" id="PTHR43451">
    <property type="entry name" value="ACETYLTRANSFERASE (GNAT) FAMILY PROTEIN"/>
    <property type="match status" value="1"/>
</dbReference>
<evidence type="ECO:0000259" key="1">
    <source>
        <dbReference type="PROSITE" id="PS51186"/>
    </source>
</evidence>
<proteinExistence type="predicted"/>
<dbReference type="PANTHER" id="PTHR43451:SF1">
    <property type="entry name" value="ACETYLTRANSFERASE"/>
    <property type="match status" value="1"/>
</dbReference>
<dbReference type="InterPro" id="IPR016181">
    <property type="entry name" value="Acyl_CoA_acyltransferase"/>
</dbReference>
<protein>
    <submittedName>
        <fullName evidence="2">Putative GCN5-related N-acetyltransferase</fullName>
    </submittedName>
</protein>
<dbReference type="RefSeq" id="WP_144866609.1">
    <property type="nucleotide sequence ID" value="NZ_LR213811.1"/>
</dbReference>
<dbReference type="InterPro" id="IPR000182">
    <property type="entry name" value="GNAT_dom"/>
</dbReference>
<dbReference type="EMBL" id="CAACVJ010000457">
    <property type="protein sequence ID" value="VEP16925.1"/>
    <property type="molecule type" value="Genomic_DNA"/>
</dbReference>
<evidence type="ECO:0000313" key="2">
    <source>
        <dbReference type="EMBL" id="VEP16925.1"/>
    </source>
</evidence>
<dbReference type="SUPFAM" id="SSF55729">
    <property type="entry name" value="Acyl-CoA N-acyltransferases (Nat)"/>
    <property type="match status" value="1"/>
</dbReference>
<sequence length="222" mass="24934">MNNLSLDFNIRPLSIKDITATFKLKRKSIQTLCSEHYTPQQIEAMVNGEAKDINSDEISIVDSVGLFLAKWIDSYTESNDPGAIVAYIDDKIIGYASRGKSSWLNQRIIYEMFVLPEYARMGVGSKLLETLETNAQNNNCQVITVGASLTGEPFYKVNGYQVIERTDSCSSGVRIPIVHMKKWLATPTEIDKILYDMSGQFSRGVEWLTTETAVLLKEFLGE</sequence>
<accession>A0A563VZV7</accession>
<dbReference type="AlphaFoldDB" id="A0A563VZV7"/>
<dbReference type="Gene3D" id="3.40.630.30">
    <property type="match status" value="1"/>
</dbReference>
<dbReference type="InterPro" id="IPR052564">
    <property type="entry name" value="N-acetyltrans/Recomb-assoc"/>
</dbReference>
<dbReference type="CDD" id="cd04301">
    <property type="entry name" value="NAT_SF"/>
    <property type="match status" value="1"/>
</dbReference>
<keyword evidence="2" id="KW-0808">Transferase</keyword>
<dbReference type="PROSITE" id="PS51186">
    <property type="entry name" value="GNAT"/>
    <property type="match status" value="1"/>
</dbReference>
<feature type="domain" description="N-acetyltransferase" evidence="1">
    <location>
        <begin position="40"/>
        <end position="185"/>
    </location>
</feature>
<name>A0A563VZV7_9CYAN</name>